<evidence type="ECO:0000256" key="1">
    <source>
        <dbReference type="SAM" id="MobiDB-lite"/>
    </source>
</evidence>
<gene>
    <name evidence="2" type="ORF">CCMP2556_LOCUS29733</name>
</gene>
<name>A0ABP0N9H0_9DINO</name>
<dbReference type="Proteomes" id="UP001642484">
    <property type="component" value="Unassembled WGS sequence"/>
</dbReference>
<organism evidence="2 3">
    <name type="scientific">Durusdinium trenchii</name>
    <dbReference type="NCBI Taxonomy" id="1381693"/>
    <lineage>
        <taxon>Eukaryota</taxon>
        <taxon>Sar</taxon>
        <taxon>Alveolata</taxon>
        <taxon>Dinophyceae</taxon>
        <taxon>Suessiales</taxon>
        <taxon>Symbiodiniaceae</taxon>
        <taxon>Durusdinium</taxon>
    </lineage>
</organism>
<dbReference type="EMBL" id="CAXAMN010021518">
    <property type="protein sequence ID" value="CAK9060447.1"/>
    <property type="molecule type" value="Genomic_DNA"/>
</dbReference>
<sequence length="569" mass="63154">MSSVLGPLSGAYEDRQYIPAMNLMWDEVDKCFDPSYILGEAGHRFCQTYAVRAAHAEFPYALHCLSLMCALVNGAKVAVFATSPSPLTQTRKSSLTGHAKACGQELDAIILTNAESKLATYCVEEGAPAPVQHRLKPKLFSAMVASATPEEWFHRCSGDWNRVRNANKLPGDWSGRCWFGLLGNFDEAYDFLLSLGLLSDGPASKEKAKARVNPYQSAFNKLLQFGTRACATKTNESYGETLARTVSMGITCDMRPAQHIPMERGVSRHRWVPLTAEIAELLGIAKEAASPDAAAQEWKDVGLEDEKAVHLTQNAAGDYVPSEDGYPVRLLDGKMSRLRFKRSPASTSGFEAQRRVANRSFAIPAECSLTAAVSRVSAYFDQPHQVIALTPEAESWHMSYQGPEAEAYCFGRCSEKPLVLDEVRASDFGFGENGVTVQPDGLFSRHWTDRAILKHTLLTGKPKMTRKEACDKMRTSREQGRRKALPKEKWTAVMAAAAEQHSSILQLQGETLCLKVIPDTAQGKVKYHNELMRACGLTLRELVVAMEKVSSNQERKRQEDRRKRPRDEE</sequence>
<protein>
    <submittedName>
        <fullName evidence="2">Uncharacterized protein</fullName>
    </submittedName>
</protein>
<feature type="region of interest" description="Disordered" evidence="1">
    <location>
        <begin position="548"/>
        <end position="569"/>
    </location>
</feature>
<keyword evidence="3" id="KW-1185">Reference proteome</keyword>
<accession>A0ABP0N9H0</accession>
<feature type="compositionally biased region" description="Basic and acidic residues" evidence="1">
    <location>
        <begin position="553"/>
        <end position="569"/>
    </location>
</feature>
<reference evidence="2 3" key="1">
    <citation type="submission" date="2024-02" db="EMBL/GenBank/DDBJ databases">
        <authorList>
            <person name="Chen Y."/>
            <person name="Shah S."/>
            <person name="Dougan E. K."/>
            <person name="Thang M."/>
            <person name="Chan C."/>
        </authorList>
    </citation>
    <scope>NUCLEOTIDE SEQUENCE [LARGE SCALE GENOMIC DNA]</scope>
</reference>
<comment type="caution">
    <text evidence="2">The sequence shown here is derived from an EMBL/GenBank/DDBJ whole genome shotgun (WGS) entry which is preliminary data.</text>
</comment>
<evidence type="ECO:0000313" key="3">
    <source>
        <dbReference type="Proteomes" id="UP001642484"/>
    </source>
</evidence>
<evidence type="ECO:0000313" key="2">
    <source>
        <dbReference type="EMBL" id="CAK9060447.1"/>
    </source>
</evidence>
<proteinExistence type="predicted"/>